<evidence type="ECO:0000256" key="1">
    <source>
        <dbReference type="SAM" id="MobiDB-lite"/>
    </source>
</evidence>
<gene>
    <name evidence="2" type="ORF">MRATA1EN1_LOCUS1523</name>
</gene>
<protein>
    <submittedName>
        <fullName evidence="2">Uncharacterized protein</fullName>
    </submittedName>
</protein>
<dbReference type="Proteomes" id="UP001176941">
    <property type="component" value="Chromosome 1"/>
</dbReference>
<dbReference type="EMBL" id="OX459937">
    <property type="protein sequence ID" value="CAI9152561.1"/>
    <property type="molecule type" value="Genomic_DNA"/>
</dbReference>
<organism evidence="2 3">
    <name type="scientific">Rangifer tarandus platyrhynchus</name>
    <name type="common">Svalbard reindeer</name>
    <dbReference type="NCBI Taxonomy" id="3082113"/>
    <lineage>
        <taxon>Eukaryota</taxon>
        <taxon>Metazoa</taxon>
        <taxon>Chordata</taxon>
        <taxon>Craniata</taxon>
        <taxon>Vertebrata</taxon>
        <taxon>Euteleostomi</taxon>
        <taxon>Mammalia</taxon>
        <taxon>Eutheria</taxon>
        <taxon>Laurasiatheria</taxon>
        <taxon>Artiodactyla</taxon>
        <taxon>Ruminantia</taxon>
        <taxon>Pecora</taxon>
        <taxon>Cervidae</taxon>
        <taxon>Odocoileinae</taxon>
        <taxon>Rangifer</taxon>
    </lineage>
</organism>
<evidence type="ECO:0000313" key="2">
    <source>
        <dbReference type="EMBL" id="CAI9152561.1"/>
    </source>
</evidence>
<feature type="region of interest" description="Disordered" evidence="1">
    <location>
        <begin position="1"/>
        <end position="68"/>
    </location>
</feature>
<reference evidence="2" key="1">
    <citation type="submission" date="2023-04" db="EMBL/GenBank/DDBJ databases">
        <authorList>
            <consortium name="ELIXIR-Norway"/>
        </authorList>
    </citation>
    <scope>NUCLEOTIDE SEQUENCE [LARGE SCALE GENOMIC DNA]</scope>
</reference>
<sequence length="91" mass="10128">MPSSPPPETLAGTLSRVRSSKLEECPPPKAWPRLESGLGPRAKARGRVRSGRQMSRWAPPAPPPLRPASISRHWTRAFVRPVRLWFGRAPS</sequence>
<keyword evidence="3" id="KW-1185">Reference proteome</keyword>
<proteinExistence type="predicted"/>
<accession>A0ABN8XTV8</accession>
<evidence type="ECO:0000313" key="3">
    <source>
        <dbReference type="Proteomes" id="UP001176941"/>
    </source>
</evidence>
<name>A0ABN8XTV8_RANTA</name>